<dbReference type="OrthoDB" id="10443733at2759"/>
<dbReference type="EMBL" id="CAJVPJ010000364">
    <property type="protein sequence ID" value="CAG8516612.1"/>
    <property type="molecule type" value="Genomic_DNA"/>
</dbReference>
<dbReference type="AlphaFoldDB" id="A0A9N9A3C7"/>
<evidence type="ECO:0000256" key="1">
    <source>
        <dbReference type="SAM" id="MobiDB-lite"/>
    </source>
</evidence>
<evidence type="ECO:0000313" key="3">
    <source>
        <dbReference type="Proteomes" id="UP000789572"/>
    </source>
</evidence>
<organism evidence="2 3">
    <name type="scientific">Paraglomus occultum</name>
    <dbReference type="NCBI Taxonomy" id="144539"/>
    <lineage>
        <taxon>Eukaryota</taxon>
        <taxon>Fungi</taxon>
        <taxon>Fungi incertae sedis</taxon>
        <taxon>Mucoromycota</taxon>
        <taxon>Glomeromycotina</taxon>
        <taxon>Glomeromycetes</taxon>
        <taxon>Paraglomerales</taxon>
        <taxon>Paraglomeraceae</taxon>
        <taxon>Paraglomus</taxon>
    </lineage>
</organism>
<name>A0A9N9A3C7_9GLOM</name>
<reference evidence="2" key="1">
    <citation type="submission" date="2021-06" db="EMBL/GenBank/DDBJ databases">
        <authorList>
            <person name="Kallberg Y."/>
            <person name="Tangrot J."/>
            <person name="Rosling A."/>
        </authorList>
    </citation>
    <scope>NUCLEOTIDE SEQUENCE</scope>
    <source>
        <strain evidence="2">IA702</strain>
    </source>
</reference>
<proteinExistence type="predicted"/>
<evidence type="ECO:0000313" key="2">
    <source>
        <dbReference type="EMBL" id="CAG8516612.1"/>
    </source>
</evidence>
<sequence length="102" mass="12245">MPPERTLPSNRKMRERNSEHEDNNNDDEQDLSDTHEYGFPRTLLMSTDEIDSILEAGGSEEYEKMYKRMKLLIRIGQQEMANITKEIKKWRKFEIAILKERR</sequence>
<accession>A0A9N9A3C7</accession>
<keyword evidence="3" id="KW-1185">Reference proteome</keyword>
<feature type="region of interest" description="Disordered" evidence="1">
    <location>
        <begin position="1"/>
        <end position="38"/>
    </location>
</feature>
<gene>
    <name evidence="2" type="ORF">POCULU_LOCUS3354</name>
</gene>
<dbReference type="Proteomes" id="UP000789572">
    <property type="component" value="Unassembled WGS sequence"/>
</dbReference>
<protein>
    <submittedName>
        <fullName evidence="2">729_t:CDS:1</fullName>
    </submittedName>
</protein>
<comment type="caution">
    <text evidence="2">The sequence shown here is derived from an EMBL/GenBank/DDBJ whole genome shotgun (WGS) entry which is preliminary data.</text>
</comment>